<proteinExistence type="predicted"/>
<dbReference type="InterPro" id="IPR038181">
    <property type="entry name" value="Ntox21_sf"/>
</dbReference>
<dbReference type="CDD" id="cd20685">
    <property type="entry name" value="CdiA-CT_Ecl_RNase-like"/>
    <property type="match status" value="1"/>
</dbReference>
<evidence type="ECO:0000313" key="3">
    <source>
        <dbReference type="Proteomes" id="UP000475666"/>
    </source>
</evidence>
<reference evidence="2 3" key="1">
    <citation type="submission" date="2020-01" db="EMBL/GenBank/DDBJ databases">
        <title>Insect and environment-associated Actinomycetes.</title>
        <authorList>
            <person name="Currrie C."/>
            <person name="Chevrette M."/>
            <person name="Carlson C."/>
            <person name="Stubbendieck R."/>
            <person name="Wendt-Pienkowski E."/>
        </authorList>
    </citation>
    <scope>NUCLEOTIDE SEQUENCE [LARGE SCALE GENOMIC DNA]</scope>
    <source>
        <strain evidence="2 3">SID7739</strain>
    </source>
</reference>
<dbReference type="AlphaFoldDB" id="A0A6G3TLU5"/>
<accession>A0A6G3TLU5</accession>
<evidence type="ECO:0000313" key="2">
    <source>
        <dbReference type="EMBL" id="NEC37278.1"/>
    </source>
</evidence>
<comment type="caution">
    <text evidence="2">The sequence shown here is derived from an EMBL/GenBank/DDBJ whole genome shotgun (WGS) entry which is preliminary data.</text>
</comment>
<sequence length="87" mass="9894">MVKRRRAENAELYAAGPADRAAELGYKRRISPQKAPVHSHGQEVFFNGKNYITPDVDGHNVSDGWKMFNKKGQRIGTYDADLNYIKK</sequence>
<dbReference type="Proteomes" id="UP000475666">
    <property type="component" value="Unassembled WGS sequence"/>
</dbReference>
<dbReference type="InterPro" id="IPR028190">
    <property type="entry name" value="Ntox21"/>
</dbReference>
<dbReference type="Pfam" id="PF15526">
    <property type="entry name" value="Ntox21"/>
    <property type="match status" value="1"/>
</dbReference>
<protein>
    <recommendedName>
        <fullName evidence="1">Novel toxin 21 domain-containing protein</fullName>
    </recommendedName>
</protein>
<gene>
    <name evidence="2" type="ORF">G3I66_29490</name>
</gene>
<dbReference type="EMBL" id="JAAGMQ010000880">
    <property type="protein sequence ID" value="NEC37278.1"/>
    <property type="molecule type" value="Genomic_DNA"/>
</dbReference>
<dbReference type="Gene3D" id="3.10.380.20">
    <property type="entry name" value="Novel toxin 21 (CdiA), C-terminal domain"/>
    <property type="match status" value="1"/>
</dbReference>
<name>A0A6G3TLU5_9ACTN</name>
<feature type="domain" description="Novel toxin 21" evidence="1">
    <location>
        <begin position="21"/>
        <end position="85"/>
    </location>
</feature>
<organism evidence="2 3">
    <name type="scientific">Streptomyces rubrogriseus</name>
    <dbReference type="NCBI Taxonomy" id="194673"/>
    <lineage>
        <taxon>Bacteria</taxon>
        <taxon>Bacillati</taxon>
        <taxon>Actinomycetota</taxon>
        <taxon>Actinomycetes</taxon>
        <taxon>Kitasatosporales</taxon>
        <taxon>Streptomycetaceae</taxon>
        <taxon>Streptomyces</taxon>
        <taxon>Streptomyces violaceoruber group</taxon>
    </lineage>
</organism>
<evidence type="ECO:0000259" key="1">
    <source>
        <dbReference type="Pfam" id="PF15526"/>
    </source>
</evidence>